<reference evidence="13" key="1">
    <citation type="submission" date="2025-08" db="UniProtKB">
        <authorList>
            <consortium name="RefSeq"/>
        </authorList>
    </citation>
    <scope>IDENTIFICATION</scope>
</reference>
<evidence type="ECO:0000256" key="3">
    <source>
        <dbReference type="ARBA" id="ARBA00022664"/>
    </source>
</evidence>
<evidence type="ECO:0000256" key="9">
    <source>
        <dbReference type="ARBA" id="ARBA00080852"/>
    </source>
</evidence>
<feature type="compositionally biased region" description="Polar residues" evidence="10">
    <location>
        <begin position="11"/>
        <end position="35"/>
    </location>
</feature>
<dbReference type="Gene3D" id="1.10.720.30">
    <property type="entry name" value="SAP domain"/>
    <property type="match status" value="1"/>
</dbReference>
<dbReference type="InterPro" id="IPR036361">
    <property type="entry name" value="SAP_dom_sf"/>
</dbReference>
<keyword evidence="3" id="KW-0507">mRNA processing</keyword>
<dbReference type="GO" id="GO:0000243">
    <property type="term" value="C:commitment complex"/>
    <property type="evidence" value="ECO:0007669"/>
    <property type="project" value="TreeGrafter"/>
</dbReference>
<evidence type="ECO:0000259" key="11">
    <source>
        <dbReference type="PROSITE" id="PS50800"/>
    </source>
</evidence>
<dbReference type="SMART" id="SM00513">
    <property type="entry name" value="SAP"/>
    <property type="match status" value="1"/>
</dbReference>
<dbReference type="Gene3D" id="1.25.40.10">
    <property type="entry name" value="Tetratricopeptide repeat domain"/>
    <property type="match status" value="2"/>
</dbReference>
<dbReference type="FunFam" id="1.25.40.10:FF:000091">
    <property type="entry name" value="Pre-mRNA-processing factor 39"/>
    <property type="match status" value="1"/>
</dbReference>
<dbReference type="KEGG" id="aplc:110981388"/>
<evidence type="ECO:0000256" key="5">
    <source>
        <dbReference type="ARBA" id="ARBA00023187"/>
    </source>
</evidence>
<dbReference type="CTD" id="55015"/>
<evidence type="ECO:0000256" key="2">
    <source>
        <dbReference type="ARBA" id="ARBA00004123"/>
    </source>
</evidence>
<comment type="similarity">
    <text evidence="7">Belongs to the PRP39 family.</text>
</comment>
<accession>A0A8B7YTD2</accession>
<dbReference type="PROSITE" id="PS50800">
    <property type="entry name" value="SAP"/>
    <property type="match status" value="1"/>
</dbReference>
<evidence type="ECO:0000256" key="7">
    <source>
        <dbReference type="ARBA" id="ARBA00038019"/>
    </source>
</evidence>
<feature type="region of interest" description="Disordered" evidence="10">
    <location>
        <begin position="799"/>
        <end position="912"/>
    </location>
</feature>
<dbReference type="InterPro" id="IPR059164">
    <property type="entry name" value="HAT_PRP39_C"/>
</dbReference>
<dbReference type="RefSeq" id="XP_022094616.1">
    <property type="nucleotide sequence ID" value="XM_022238924.1"/>
</dbReference>
<dbReference type="AlphaFoldDB" id="A0A8B7YTD2"/>
<comment type="function">
    <text evidence="1">Involved in pre-mRNA splicing.</text>
</comment>
<dbReference type="GO" id="GO:0005685">
    <property type="term" value="C:U1 snRNP"/>
    <property type="evidence" value="ECO:0007669"/>
    <property type="project" value="TreeGrafter"/>
</dbReference>
<feature type="region of interest" description="Disordered" evidence="10">
    <location>
        <begin position="177"/>
        <end position="250"/>
    </location>
</feature>
<evidence type="ECO:0000256" key="10">
    <source>
        <dbReference type="SAM" id="MobiDB-lite"/>
    </source>
</evidence>
<comment type="subcellular location">
    <subcellularLocation>
        <location evidence="2">Nucleus</location>
    </subcellularLocation>
</comment>
<sequence length="928" mass="103901">MAELELAEVSEMNSTIEASGNGQIEPQISETSLTSDDYDPSIPTDEKGSVAEITPAKMKVAELRMELMNRGLDAKGNKAALVQRLEEALEVPEGQVSNQEGLWDDPEDETQDDEVAVMVGVREAVEDEGESSATENLEEQSENVVKMDIERGVQEEPMEQGLAEADKVVVPENSKALAPKAKAVTSPAVALAQDNSEQEPVPKAPAKAQEKVAEEREPAKGAVKASAATPKKKEDASTAEGEKGPPPELEKYWKAVRDKPTDFTGWTYLLQYVEQQAHMPSVRDAFDAFLARYPYCYGYWKKYADLERKKAKNGQKAQEVFETGLRAIPLSTDLWMQYIQFVGQIAPPEDVTERLRSVYAKAIAAAGTDFRSDKLWDMYISFEKDKQEWQRVTKIYDQLLTIPTQLYSHHFEKFKDHISKHHPKDTLSVDEFIKLRMEVVDALGVAESGLDEGDEAGDDAPPGDDDAPPGVEVAPPGLETPSTKKAVSSKQVEAENEAIRKKVMESRTAVYRQTEQEVSKRWAYEEGIRRPYFHAKPLEKSQLKNWREYLDFETANGTHERVLILYERCLIACALYEEFWMRYAKYLEPHSIDGVSSVYKRACTIHLPKKPSIHLRWAAFEEKQGNTKAAQEILKKLEDNVSDLVMVTLERISLERRLGNEEEVVSILKQRMEAHQKPEIKMFFATKLSRYYAKVLNDIGNARKVLEDALHWTKDKVSLYLRLLDLELQQSPMNELAILDLLQKGIDASKDTQDKVKFSQRRLTYLMDFGTDVAKLQTAYESHQVLLKDHLDILQAANKKRSTEASDSTPTATPAKKAKTDEMKTPSTAAAAASPATTSTPTSAAATSKAQPLLSNPVPVPAGQDYSQQPSNAGWGGYNQPQYGPQGGNYGPPPPGPGGYNQPPPNTYNQYQQYQQGWGGYNQGYYQR</sequence>
<organism evidence="12 13">
    <name type="scientific">Acanthaster planci</name>
    <name type="common">Crown-of-thorns starfish</name>
    <dbReference type="NCBI Taxonomy" id="133434"/>
    <lineage>
        <taxon>Eukaryota</taxon>
        <taxon>Metazoa</taxon>
        <taxon>Echinodermata</taxon>
        <taxon>Eleutherozoa</taxon>
        <taxon>Asterozoa</taxon>
        <taxon>Asteroidea</taxon>
        <taxon>Valvatacea</taxon>
        <taxon>Valvatida</taxon>
        <taxon>Acanthasteridae</taxon>
        <taxon>Acanthaster</taxon>
    </lineage>
</organism>
<dbReference type="Pfam" id="PF23241">
    <property type="entry name" value="HAT_PRP39_C"/>
    <property type="match status" value="1"/>
</dbReference>
<feature type="compositionally biased region" description="Polar residues" evidence="10">
    <location>
        <begin position="480"/>
        <end position="491"/>
    </location>
</feature>
<protein>
    <recommendedName>
        <fullName evidence="8">Pre-mRNA-processing factor 39</fullName>
    </recommendedName>
    <alternativeName>
        <fullName evidence="9">PRP39 homolog</fullName>
    </alternativeName>
</protein>
<dbReference type="GO" id="GO:0000395">
    <property type="term" value="P:mRNA 5'-splice site recognition"/>
    <property type="evidence" value="ECO:0007669"/>
    <property type="project" value="TreeGrafter"/>
</dbReference>
<feature type="region of interest" description="Disordered" evidence="10">
    <location>
        <begin position="448"/>
        <end position="493"/>
    </location>
</feature>
<dbReference type="InterPro" id="IPR011990">
    <property type="entry name" value="TPR-like_helical_dom_sf"/>
</dbReference>
<feature type="compositionally biased region" description="Acidic residues" evidence="10">
    <location>
        <begin position="449"/>
        <end position="467"/>
    </location>
</feature>
<dbReference type="PANTHER" id="PTHR17204">
    <property type="entry name" value="PRE-MRNA PROCESSING PROTEIN PRP39-RELATED"/>
    <property type="match status" value="1"/>
</dbReference>
<dbReference type="PANTHER" id="PTHR17204:SF5">
    <property type="entry name" value="PRE-MRNA-PROCESSING FACTOR 39"/>
    <property type="match status" value="1"/>
</dbReference>
<keyword evidence="5" id="KW-0508">mRNA splicing</keyword>
<feature type="compositionally biased region" description="Low complexity" evidence="10">
    <location>
        <begin position="825"/>
        <end position="848"/>
    </location>
</feature>
<evidence type="ECO:0000256" key="8">
    <source>
        <dbReference type="ARBA" id="ARBA00067962"/>
    </source>
</evidence>
<keyword evidence="12" id="KW-1185">Reference proteome</keyword>
<dbReference type="Pfam" id="PF02037">
    <property type="entry name" value="SAP"/>
    <property type="match status" value="1"/>
</dbReference>
<dbReference type="InterPro" id="IPR003107">
    <property type="entry name" value="HAT"/>
</dbReference>
<keyword evidence="6" id="KW-0539">Nucleus</keyword>
<dbReference type="SMART" id="SM00386">
    <property type="entry name" value="HAT"/>
    <property type="match status" value="8"/>
</dbReference>
<evidence type="ECO:0000256" key="6">
    <source>
        <dbReference type="ARBA" id="ARBA00023242"/>
    </source>
</evidence>
<evidence type="ECO:0000256" key="4">
    <source>
        <dbReference type="ARBA" id="ARBA00022737"/>
    </source>
</evidence>
<dbReference type="Pfam" id="PF23240">
    <property type="entry name" value="HAT_PRP39_N"/>
    <property type="match status" value="1"/>
</dbReference>
<dbReference type="GeneID" id="110981388"/>
<evidence type="ECO:0000313" key="13">
    <source>
        <dbReference type="RefSeq" id="XP_022094616.1"/>
    </source>
</evidence>
<feature type="compositionally biased region" description="Basic and acidic residues" evidence="10">
    <location>
        <begin position="231"/>
        <end position="250"/>
    </location>
</feature>
<dbReference type="Proteomes" id="UP000694845">
    <property type="component" value="Unplaced"/>
</dbReference>
<dbReference type="SUPFAM" id="SSF68906">
    <property type="entry name" value="SAP domain"/>
    <property type="match status" value="1"/>
</dbReference>
<proteinExistence type="inferred from homology"/>
<gene>
    <name evidence="13" type="primary">LOC110981388</name>
</gene>
<keyword evidence="4" id="KW-0677">Repeat</keyword>
<feature type="compositionally biased region" description="Basic and acidic residues" evidence="10">
    <location>
        <begin position="208"/>
        <end position="219"/>
    </location>
</feature>
<evidence type="ECO:0000256" key="1">
    <source>
        <dbReference type="ARBA" id="ARBA00003777"/>
    </source>
</evidence>
<evidence type="ECO:0000313" key="12">
    <source>
        <dbReference type="Proteomes" id="UP000694845"/>
    </source>
</evidence>
<dbReference type="GO" id="GO:0071004">
    <property type="term" value="C:U2-type prespliceosome"/>
    <property type="evidence" value="ECO:0007669"/>
    <property type="project" value="TreeGrafter"/>
</dbReference>
<dbReference type="GO" id="GO:0030627">
    <property type="term" value="F:pre-mRNA 5'-splice site binding"/>
    <property type="evidence" value="ECO:0007669"/>
    <property type="project" value="TreeGrafter"/>
</dbReference>
<feature type="compositionally biased region" description="Pro residues" evidence="10">
    <location>
        <begin position="891"/>
        <end position="906"/>
    </location>
</feature>
<dbReference type="OrthoDB" id="10265668at2759"/>
<dbReference type="InterPro" id="IPR003034">
    <property type="entry name" value="SAP_dom"/>
</dbReference>
<dbReference type="SUPFAM" id="SSF48452">
    <property type="entry name" value="TPR-like"/>
    <property type="match status" value="2"/>
</dbReference>
<dbReference type="FunFam" id="1.25.40.10:FF:000063">
    <property type="entry name" value="Pre-mRNA processing factor 39"/>
    <property type="match status" value="1"/>
</dbReference>
<name>A0A8B7YTD2_ACAPL</name>
<feature type="domain" description="SAP" evidence="11">
    <location>
        <begin position="55"/>
        <end position="89"/>
    </location>
</feature>
<feature type="region of interest" description="Disordered" evidence="10">
    <location>
        <begin position="1"/>
        <end position="47"/>
    </location>
</feature>